<gene>
    <name evidence="1" type="ORF">CPELLU_LOCUS20364</name>
</gene>
<evidence type="ECO:0000313" key="1">
    <source>
        <dbReference type="EMBL" id="CAG8828142.1"/>
    </source>
</evidence>
<dbReference type="OrthoDB" id="2434939at2759"/>
<organism evidence="1 2">
    <name type="scientific">Cetraspora pellucida</name>
    <dbReference type="NCBI Taxonomy" id="1433469"/>
    <lineage>
        <taxon>Eukaryota</taxon>
        <taxon>Fungi</taxon>
        <taxon>Fungi incertae sedis</taxon>
        <taxon>Mucoromycota</taxon>
        <taxon>Glomeromycotina</taxon>
        <taxon>Glomeromycetes</taxon>
        <taxon>Diversisporales</taxon>
        <taxon>Gigasporaceae</taxon>
        <taxon>Cetraspora</taxon>
    </lineage>
</organism>
<reference evidence="1" key="1">
    <citation type="submission" date="2021-06" db="EMBL/GenBank/DDBJ databases">
        <authorList>
            <person name="Kallberg Y."/>
            <person name="Tangrot J."/>
            <person name="Rosling A."/>
        </authorList>
    </citation>
    <scope>NUCLEOTIDE SEQUENCE</scope>
    <source>
        <strain evidence="1">FL966</strain>
    </source>
</reference>
<dbReference type="Proteomes" id="UP000789759">
    <property type="component" value="Unassembled WGS sequence"/>
</dbReference>
<feature type="non-terminal residue" evidence="1">
    <location>
        <position position="57"/>
    </location>
</feature>
<name>A0A9N9KGV1_9GLOM</name>
<protein>
    <submittedName>
        <fullName evidence="1">9029_t:CDS:1</fullName>
    </submittedName>
</protein>
<sequence>MDLRLGLIPCYLELKVFNNGLADLALFTASEYKHMIKIMPFVLEGLLEKNQNELLIQ</sequence>
<evidence type="ECO:0000313" key="2">
    <source>
        <dbReference type="Proteomes" id="UP000789759"/>
    </source>
</evidence>
<keyword evidence="2" id="KW-1185">Reference proteome</keyword>
<dbReference type="AlphaFoldDB" id="A0A9N9KGV1"/>
<dbReference type="EMBL" id="CAJVQA010060145">
    <property type="protein sequence ID" value="CAG8828142.1"/>
    <property type="molecule type" value="Genomic_DNA"/>
</dbReference>
<comment type="caution">
    <text evidence="1">The sequence shown here is derived from an EMBL/GenBank/DDBJ whole genome shotgun (WGS) entry which is preliminary data.</text>
</comment>
<accession>A0A9N9KGV1</accession>
<proteinExistence type="predicted"/>